<evidence type="ECO:0000256" key="1">
    <source>
        <dbReference type="SAM" id="MobiDB-lite"/>
    </source>
</evidence>
<reference evidence="2 3" key="1">
    <citation type="submission" date="2016-02" db="EMBL/GenBank/DDBJ databases">
        <title>Genome analysis of coral dinoflagellate symbionts highlights evolutionary adaptations to a symbiotic lifestyle.</title>
        <authorList>
            <person name="Aranda M."/>
            <person name="Li Y."/>
            <person name="Liew Y.J."/>
            <person name="Baumgarten S."/>
            <person name="Simakov O."/>
            <person name="Wilson M."/>
            <person name="Piel J."/>
            <person name="Ashoor H."/>
            <person name="Bougouffa S."/>
            <person name="Bajic V.B."/>
            <person name="Ryu T."/>
            <person name="Ravasi T."/>
            <person name="Bayer T."/>
            <person name="Micklem G."/>
            <person name="Kim H."/>
            <person name="Bhak J."/>
            <person name="Lajeunesse T.C."/>
            <person name="Voolstra C.R."/>
        </authorList>
    </citation>
    <scope>NUCLEOTIDE SEQUENCE [LARGE SCALE GENOMIC DNA]</scope>
    <source>
        <strain evidence="2 3">CCMP2467</strain>
    </source>
</reference>
<evidence type="ECO:0000313" key="2">
    <source>
        <dbReference type="EMBL" id="OLQ00281.1"/>
    </source>
</evidence>
<name>A0A1Q9DYL3_SYMMI</name>
<evidence type="ECO:0000313" key="3">
    <source>
        <dbReference type="Proteomes" id="UP000186817"/>
    </source>
</evidence>
<organism evidence="2 3">
    <name type="scientific">Symbiodinium microadriaticum</name>
    <name type="common">Dinoflagellate</name>
    <name type="synonym">Zooxanthella microadriatica</name>
    <dbReference type="NCBI Taxonomy" id="2951"/>
    <lineage>
        <taxon>Eukaryota</taxon>
        <taxon>Sar</taxon>
        <taxon>Alveolata</taxon>
        <taxon>Dinophyceae</taxon>
        <taxon>Suessiales</taxon>
        <taxon>Symbiodiniaceae</taxon>
        <taxon>Symbiodinium</taxon>
    </lineage>
</organism>
<comment type="caution">
    <text evidence="2">The sequence shown here is derived from an EMBL/GenBank/DDBJ whole genome shotgun (WGS) entry which is preliminary data.</text>
</comment>
<feature type="region of interest" description="Disordered" evidence="1">
    <location>
        <begin position="1076"/>
        <end position="1147"/>
    </location>
</feature>
<dbReference type="EMBL" id="LSRX01000333">
    <property type="protein sequence ID" value="OLQ00281.1"/>
    <property type="molecule type" value="Genomic_DNA"/>
</dbReference>
<proteinExistence type="predicted"/>
<gene>
    <name evidence="2" type="ORF">AK812_SmicGene17084</name>
</gene>
<dbReference type="OrthoDB" id="10376469at2759"/>
<feature type="region of interest" description="Disordered" evidence="1">
    <location>
        <begin position="1029"/>
        <end position="1059"/>
    </location>
</feature>
<accession>A0A1Q9DYL3</accession>
<feature type="compositionally biased region" description="Polar residues" evidence="1">
    <location>
        <begin position="1078"/>
        <end position="1094"/>
    </location>
</feature>
<feature type="region of interest" description="Disordered" evidence="1">
    <location>
        <begin position="1170"/>
        <end position="1197"/>
    </location>
</feature>
<feature type="compositionally biased region" description="Pro residues" evidence="1">
    <location>
        <begin position="1040"/>
        <end position="1054"/>
    </location>
</feature>
<dbReference type="AlphaFoldDB" id="A0A1Q9DYL3"/>
<protein>
    <submittedName>
        <fullName evidence="2">Uncharacterized protein</fullName>
    </submittedName>
</protein>
<sequence length="1223" mass="130438">MFNIWGCVSSWLVARGVSEQCDLSDELPGEASKKASALLQVRKPALDAVQPDILLPPVLDAKEPADALSGPLFEQCRVRKATGDLGGQNSSEGAPSKANVSLIASDDASSSCSESQISLVTFQSNGQATLECCPADNIQCSGCQAMSRRRRRHARRRGVRDCQVCAGGFQMGTSSCMACRDLPGFVDPAGNSCHHYSNEGVCRNGAVINSRFNSKIVKDTTIEQYRHNGISAKEACCACGGGMRASTPFTYLASSRSFVLGEAMSDQPYPRTASSYRVAGVLEGTGCDLHSLGLVLDPATGRIAGTPTAEEPADVECIIEAVQDESLGIMANTTVKIDLQYFAYDSRVLSFPAPSKYMPRTKYISRRQGGYSNWRVACTPNAGWLSINSGTGELSSISGLGTYLPEAAFCTVTVFNGTIDLTHSLGVVHPNHWASMQLKQIVGDKKVEAGSVLNLIAARAIPPLILASGDSSTPPVAFYASCSSSGLDVKFDLTTGDVVVQGHVAFRLDLLTGEVLGIPDMGVLSSCGDSSRCKVQLTCTFFGELAFQTPGSLPEFLKRSVEVVIRDDTCWQTVSAKWKELEELTGSGTCRSRCRAKSGCAAYQLRDSKCFAVRRMSAAACPQTCQGCGPGTCTSYCTNGACTTPPDWTQSVDCTGCASPDFTSAFVRINDCDAQSSCLSLTKLGAGAAFLEGEYCPAADGERDGLLPYYAKVGEVPAATLYLAKWIPERELHNPCPSGTAWVIRRSSVADFFKGEYLELRGEALACFGQAALGASVDSGSWSIGDSVLDEISSKMSVQLVCLMERRSHHSAPPSLAYSMGKAQKWEEWKSSPKSWQLWRGSWSQQKGDGKNKGKYGAAAFPAYDAQRQPSGGKGNWQAARYAENGAEADSGSFTSLLQASLYSTRKSEQRVVSVTNALARREELWQAYERDIKAAYRKEHTRFLRDMEKLRDDLQKAHASQAGSRAELVRVFANVSTNPVEPEADDNVDGMFSSWRGESDELDARSVLHRAMQAAGRPQQGDVEMQAAPTFGPADPGWGPGPQPFAAGGPPPGLARVEHSTAGSVAPAMAMPEYTAGTFSRPTDGNSEMSVTPSRDPYMTSPISATGAMTIPSPGQHFRGPDGTRLSVKTRPPPPAPPSGSIPLQGKLDARRQALRPFGSRLAAPAVGADGALDVSPSHPASSDATAESGHPPFMTDAEIQARLSGFTNVVDVEEPPESSDL</sequence>
<dbReference type="Proteomes" id="UP000186817">
    <property type="component" value="Unassembled WGS sequence"/>
</dbReference>
<feature type="compositionally biased region" description="Pro residues" evidence="1">
    <location>
        <begin position="1132"/>
        <end position="1141"/>
    </location>
</feature>
<keyword evidence="3" id="KW-1185">Reference proteome</keyword>